<evidence type="ECO:0000313" key="2">
    <source>
        <dbReference type="Proteomes" id="UP000634136"/>
    </source>
</evidence>
<keyword evidence="2" id="KW-1185">Reference proteome</keyword>
<name>A0A834W502_9FABA</name>
<dbReference type="AlphaFoldDB" id="A0A834W502"/>
<evidence type="ECO:0000313" key="1">
    <source>
        <dbReference type="EMBL" id="KAF7809885.1"/>
    </source>
</evidence>
<proteinExistence type="predicted"/>
<accession>A0A834W502</accession>
<comment type="caution">
    <text evidence="1">The sequence shown here is derived from an EMBL/GenBank/DDBJ whole genome shotgun (WGS) entry which is preliminary data.</text>
</comment>
<dbReference type="EMBL" id="JAAIUW010000011">
    <property type="protein sequence ID" value="KAF7809885.1"/>
    <property type="molecule type" value="Genomic_DNA"/>
</dbReference>
<protein>
    <submittedName>
        <fullName evidence="1">Uncharacterized protein</fullName>
    </submittedName>
</protein>
<organism evidence="1 2">
    <name type="scientific">Senna tora</name>
    <dbReference type="NCBI Taxonomy" id="362788"/>
    <lineage>
        <taxon>Eukaryota</taxon>
        <taxon>Viridiplantae</taxon>
        <taxon>Streptophyta</taxon>
        <taxon>Embryophyta</taxon>
        <taxon>Tracheophyta</taxon>
        <taxon>Spermatophyta</taxon>
        <taxon>Magnoliopsida</taxon>
        <taxon>eudicotyledons</taxon>
        <taxon>Gunneridae</taxon>
        <taxon>Pentapetalae</taxon>
        <taxon>rosids</taxon>
        <taxon>fabids</taxon>
        <taxon>Fabales</taxon>
        <taxon>Fabaceae</taxon>
        <taxon>Caesalpinioideae</taxon>
        <taxon>Cassia clade</taxon>
        <taxon>Senna</taxon>
    </lineage>
</organism>
<sequence>MQEVQNGSDRHECAPGEVLFSVMTVFRRRPGKRRRFDVFPILRSTPSLLPMNSFI</sequence>
<reference evidence="1" key="1">
    <citation type="submission" date="2020-09" db="EMBL/GenBank/DDBJ databases">
        <title>Genome-Enabled Discovery of Anthraquinone Biosynthesis in Senna tora.</title>
        <authorList>
            <person name="Kang S.-H."/>
            <person name="Pandey R.P."/>
            <person name="Lee C.-M."/>
            <person name="Sim J.-S."/>
            <person name="Jeong J.-T."/>
            <person name="Choi B.-S."/>
            <person name="Jung M."/>
            <person name="Ginzburg D."/>
            <person name="Zhao K."/>
            <person name="Won S.Y."/>
            <person name="Oh T.-J."/>
            <person name="Yu Y."/>
            <person name="Kim N.-H."/>
            <person name="Lee O.R."/>
            <person name="Lee T.-H."/>
            <person name="Bashyal P."/>
            <person name="Kim T.-S."/>
            <person name="Lee W.-H."/>
            <person name="Kawkins C."/>
            <person name="Kim C.-K."/>
            <person name="Kim J.S."/>
            <person name="Ahn B.O."/>
            <person name="Rhee S.Y."/>
            <person name="Sohng J.K."/>
        </authorList>
    </citation>
    <scope>NUCLEOTIDE SEQUENCE</scope>
    <source>
        <tissue evidence="1">Leaf</tissue>
    </source>
</reference>
<dbReference type="Proteomes" id="UP000634136">
    <property type="component" value="Unassembled WGS sequence"/>
</dbReference>
<gene>
    <name evidence="1" type="ORF">G2W53_036628</name>
</gene>